<dbReference type="Gene3D" id="1.10.287.1080">
    <property type="entry name" value="MazG-like"/>
    <property type="match status" value="1"/>
</dbReference>
<protein>
    <submittedName>
        <fullName evidence="1">Nucleotide pyrophosphohydrolase</fullName>
    </submittedName>
</protein>
<dbReference type="AlphaFoldDB" id="A0AB38PK69"/>
<accession>A0AB38PK69</accession>
<evidence type="ECO:0000313" key="1">
    <source>
        <dbReference type="EMBL" id="TRL79250.1"/>
    </source>
</evidence>
<organism evidence="1 2">
    <name type="scientific">Staphylococcus haemolyticus</name>
    <dbReference type="NCBI Taxonomy" id="1283"/>
    <lineage>
        <taxon>Bacteria</taxon>
        <taxon>Bacillati</taxon>
        <taxon>Bacillota</taxon>
        <taxon>Bacilli</taxon>
        <taxon>Bacillales</taxon>
        <taxon>Staphylococcaceae</taxon>
        <taxon>Staphylococcus</taxon>
    </lineage>
</organism>
<dbReference type="Proteomes" id="UP000316594">
    <property type="component" value="Unassembled WGS sequence"/>
</dbReference>
<dbReference type="SUPFAM" id="SSF101386">
    <property type="entry name" value="all-alpha NTP pyrophosphatases"/>
    <property type="match status" value="1"/>
</dbReference>
<evidence type="ECO:0000313" key="2">
    <source>
        <dbReference type="Proteomes" id="UP000316594"/>
    </source>
</evidence>
<dbReference type="EMBL" id="VJMP01000001">
    <property type="protein sequence ID" value="TRL79250.1"/>
    <property type="molecule type" value="Genomic_DNA"/>
</dbReference>
<comment type="caution">
    <text evidence="1">The sequence shown here is derived from an EMBL/GenBank/DDBJ whole genome shotgun (WGS) entry which is preliminary data.</text>
</comment>
<gene>
    <name evidence="1" type="ORF">FNL11_01965</name>
</gene>
<proteinExistence type="predicted"/>
<sequence length="175" mass="20191">MSIMELLIKNIELWSKDRSLNTACPMKQYDKLIEEYGELVKGLNKNNKQLIMDSIGDMFIVMTIMMQQTNGNIKLAEEISKYYEGESTTVNYIKHLSKLGDMLNKLLNENAANTYLFTNIQTEISNLLSLLHKTVTEYKTSLSYCVKLAYDEIKNRKGKIIDGKFIKEDDLDNLN</sequence>
<name>A0AB38PK69_STAHA</name>
<reference evidence="1 2" key="1">
    <citation type="submission" date="2019-07" db="EMBL/GenBank/DDBJ databases">
        <title>Genome Sequencing and Assembly of Staphylococcus haemolyticus SDA2.</title>
        <authorList>
            <person name="Emmons C.B."/>
            <person name="Park C."/>
            <person name="Sevigny J.L."/>
            <person name="Andam C."/>
        </authorList>
    </citation>
    <scope>NUCLEOTIDE SEQUENCE [LARGE SCALE GENOMIC DNA]</scope>
    <source>
        <strain evidence="1 2">SDA2</strain>
    </source>
</reference>
<dbReference type="CDD" id="cd11540">
    <property type="entry name" value="NTP-PPase_u3"/>
    <property type="match status" value="1"/>
</dbReference>